<dbReference type="Pfam" id="PF08030">
    <property type="entry name" value="NAD_binding_6"/>
    <property type="match status" value="1"/>
</dbReference>
<keyword evidence="7" id="KW-0406">Ion transport</keyword>
<evidence type="ECO:0000313" key="14">
    <source>
        <dbReference type="EMBL" id="ETI26988.1"/>
    </source>
</evidence>
<dbReference type="PANTHER" id="PTHR32361:SF9">
    <property type="entry name" value="FERRIC REDUCTASE TRANSMEMBRANE COMPONENT 3-RELATED"/>
    <property type="match status" value="1"/>
</dbReference>
<feature type="chain" id="PRO_5004774692" description="FAD-binding FR-type domain-containing protein" evidence="12">
    <location>
        <begin position="21"/>
        <end position="846"/>
    </location>
</feature>
<evidence type="ECO:0000256" key="12">
    <source>
        <dbReference type="SAM" id="SignalP"/>
    </source>
</evidence>
<keyword evidence="8 11" id="KW-0472">Membrane</keyword>
<keyword evidence="3" id="KW-0813">Transport</keyword>
<dbReference type="GeneID" id="19988580"/>
<dbReference type="OrthoDB" id="167398at2759"/>
<evidence type="ECO:0000256" key="1">
    <source>
        <dbReference type="ARBA" id="ARBA00004141"/>
    </source>
</evidence>
<evidence type="ECO:0000256" key="3">
    <source>
        <dbReference type="ARBA" id="ARBA00022448"/>
    </source>
</evidence>
<comment type="similarity">
    <text evidence="2">Belongs to the ferric reductase (FRE) family.</text>
</comment>
<evidence type="ECO:0000256" key="6">
    <source>
        <dbReference type="ARBA" id="ARBA00023002"/>
    </source>
</evidence>
<dbReference type="GO" id="GO:0000293">
    <property type="term" value="F:ferric-chelate reductase activity"/>
    <property type="evidence" value="ECO:0007669"/>
    <property type="project" value="UniProtKB-ARBA"/>
</dbReference>
<dbReference type="SFLD" id="SFLDG01168">
    <property type="entry name" value="Ferric_reductase_subgroup_(FRE"/>
    <property type="match status" value="1"/>
</dbReference>
<organism evidence="14 15">
    <name type="scientific">Cladophialophora carrionii CBS 160.54</name>
    <dbReference type="NCBI Taxonomy" id="1279043"/>
    <lineage>
        <taxon>Eukaryota</taxon>
        <taxon>Fungi</taxon>
        <taxon>Dikarya</taxon>
        <taxon>Ascomycota</taxon>
        <taxon>Pezizomycotina</taxon>
        <taxon>Eurotiomycetes</taxon>
        <taxon>Chaetothyriomycetidae</taxon>
        <taxon>Chaetothyriales</taxon>
        <taxon>Herpotrichiellaceae</taxon>
        <taxon>Cladophialophora</taxon>
    </lineage>
</organism>
<dbReference type="SFLD" id="SFLDS00052">
    <property type="entry name" value="Ferric_Reductase_Domain"/>
    <property type="match status" value="1"/>
</dbReference>
<dbReference type="PROSITE" id="PS51384">
    <property type="entry name" value="FAD_FR"/>
    <property type="match status" value="1"/>
</dbReference>
<keyword evidence="4 11" id="KW-0812">Transmembrane</keyword>
<protein>
    <recommendedName>
        <fullName evidence="13">FAD-binding FR-type domain-containing protein</fullName>
    </recommendedName>
</protein>
<gene>
    <name evidence="14" type="ORF">G647_10087</name>
</gene>
<dbReference type="AlphaFoldDB" id="V9DKZ0"/>
<evidence type="ECO:0000256" key="4">
    <source>
        <dbReference type="ARBA" id="ARBA00022692"/>
    </source>
</evidence>
<dbReference type="InterPro" id="IPR051410">
    <property type="entry name" value="Ferric/Cupric_Reductase"/>
</dbReference>
<dbReference type="Gene3D" id="3.40.50.80">
    <property type="entry name" value="Nucleotide-binding domain of ferredoxin-NADP reductase (FNR) module"/>
    <property type="match status" value="1"/>
</dbReference>
<dbReference type="HOGENOM" id="CLU_010365_1_0_1"/>
<feature type="transmembrane region" description="Helical" evidence="11">
    <location>
        <begin position="157"/>
        <end position="176"/>
    </location>
</feature>
<evidence type="ECO:0000256" key="11">
    <source>
        <dbReference type="SAM" id="Phobius"/>
    </source>
</evidence>
<dbReference type="InterPro" id="IPR013130">
    <property type="entry name" value="Fe3_Rdtase_TM_dom"/>
</dbReference>
<feature type="transmembrane region" description="Helical" evidence="11">
    <location>
        <begin position="238"/>
        <end position="256"/>
    </location>
</feature>
<evidence type="ECO:0000259" key="13">
    <source>
        <dbReference type="PROSITE" id="PS51384"/>
    </source>
</evidence>
<evidence type="ECO:0000256" key="5">
    <source>
        <dbReference type="ARBA" id="ARBA00022989"/>
    </source>
</evidence>
<dbReference type="VEuPathDB" id="FungiDB:G647_10087"/>
<feature type="region of interest" description="Disordered" evidence="10">
    <location>
        <begin position="698"/>
        <end position="733"/>
    </location>
</feature>
<sequence>MAGLWYLGPIILVLSAISLAAKPLGHEICVAACYNALSGIEFTDQPGGNGTSCLNDLRVSSIYLCARDRCEDQDLEPGISWWQKQCKHSSKVINVVNYHSTVDNVSLGSIRSLTTVEYKDDGVFDQATVPSDGAWDLIYGTLHAYSFQRHLHNTYTWIPYAFWALVFVIVTGHRTLQAMKAGLHLSDSMLKKDTETKAISHRPLAAWSSAYRSHILLAPAFGRRLYRGFGWLTGGTRLQALTILCYLIMHIAIVSVRHPTMERNIYYKSREIQRLRYVSDRIGVLMSGSMPFIWLFGTRNNFFLWATGLSFSTLQIFHRWVSLIFAVEAIIHGSCFTAYYLQQTGKEGYRHELADPLFVCGILAVTTVCVMILLTWRPILRTLYEFFKVTHVLLAVVLLVAYHRHVVGQFRGMYLVFLWICVGLWSFDYASRILRVIVVNRPGRTEKGISTLANITYNPAADIVRLTIRGAHIPSIRPGTYYFLSLPGSSWRIWEQHPFSAIPLLDTPSSGPLDTASVGPSPPLSPEQAKEATAFASVKPLKSSESVAASNPTSVAGVTFLIRPKQGMTARLRNRLVASIPHSTTMHVMLEGPYGSHSLSRFNPSHFSSILLMAGGSGITATLPYLRSIMGVSQCDSGNGNGTSVSKRVNLVWIAREEEFIRDVLRHELQWLLAVMNNQQATNPVRIELHLFATQQPSAKPQGTLSTSQSPSTSEQSSKISLSSPAIHSAAEKRDLSAIDKEFRVEKETEKDAMFDTSWPHRNSTDGASVEITFARPDVARLISTFCTAASSSPATSQSPSPRGTNDRIAVFACGPMQLAEEARHATRHQAAAGARMEYFEEVYGW</sequence>
<feature type="transmembrane region" description="Helical" evidence="11">
    <location>
        <begin position="353"/>
        <end position="376"/>
    </location>
</feature>
<dbReference type="CDD" id="cd06186">
    <property type="entry name" value="NOX_Duox_like_FAD_NADP"/>
    <property type="match status" value="1"/>
</dbReference>
<reference evidence="14 15" key="1">
    <citation type="submission" date="2013-03" db="EMBL/GenBank/DDBJ databases">
        <title>The Genome Sequence of Cladophialophora carrionii CBS 160.54.</title>
        <authorList>
            <consortium name="The Broad Institute Genomics Platform"/>
            <person name="Cuomo C."/>
            <person name="de Hoog S."/>
            <person name="Gorbushina A."/>
            <person name="Walker B."/>
            <person name="Young S.K."/>
            <person name="Zeng Q."/>
            <person name="Gargeya S."/>
            <person name="Fitzgerald M."/>
            <person name="Haas B."/>
            <person name="Abouelleil A."/>
            <person name="Allen A.W."/>
            <person name="Alvarado L."/>
            <person name="Arachchi H.M."/>
            <person name="Berlin A.M."/>
            <person name="Chapman S.B."/>
            <person name="Gainer-Dewar J."/>
            <person name="Goldberg J."/>
            <person name="Griggs A."/>
            <person name="Gujja S."/>
            <person name="Hansen M."/>
            <person name="Howarth C."/>
            <person name="Imamovic A."/>
            <person name="Ireland A."/>
            <person name="Larimer J."/>
            <person name="McCowan C."/>
            <person name="Murphy C."/>
            <person name="Pearson M."/>
            <person name="Poon T.W."/>
            <person name="Priest M."/>
            <person name="Roberts A."/>
            <person name="Saif S."/>
            <person name="Shea T."/>
            <person name="Sisk P."/>
            <person name="Sykes S."/>
            <person name="Wortman J."/>
            <person name="Nusbaum C."/>
            <person name="Birren B."/>
        </authorList>
    </citation>
    <scope>NUCLEOTIDE SEQUENCE [LARGE SCALE GENOMIC DNA]</scope>
    <source>
        <strain evidence="14 15">CBS 160.54</strain>
    </source>
</reference>
<dbReference type="GO" id="GO:0006879">
    <property type="term" value="P:intracellular iron ion homeostasis"/>
    <property type="evidence" value="ECO:0007669"/>
    <property type="project" value="TreeGrafter"/>
</dbReference>
<proteinExistence type="inferred from homology"/>
<dbReference type="GO" id="GO:0006826">
    <property type="term" value="P:iron ion transport"/>
    <property type="evidence" value="ECO:0007669"/>
    <property type="project" value="TreeGrafter"/>
</dbReference>
<evidence type="ECO:0000256" key="10">
    <source>
        <dbReference type="SAM" id="MobiDB-lite"/>
    </source>
</evidence>
<feature type="signal peptide" evidence="12">
    <location>
        <begin position="1"/>
        <end position="20"/>
    </location>
</feature>
<keyword evidence="6" id="KW-0560">Oxidoreductase</keyword>
<keyword evidence="12" id="KW-0732">Signal</keyword>
<dbReference type="EMBL" id="KB822699">
    <property type="protein sequence ID" value="ETI26988.1"/>
    <property type="molecule type" value="Genomic_DNA"/>
</dbReference>
<feature type="transmembrane region" description="Helical" evidence="11">
    <location>
        <begin position="317"/>
        <end position="341"/>
    </location>
</feature>
<evidence type="ECO:0000256" key="9">
    <source>
        <dbReference type="ARBA" id="ARBA00023180"/>
    </source>
</evidence>
<evidence type="ECO:0000256" key="2">
    <source>
        <dbReference type="ARBA" id="ARBA00006278"/>
    </source>
</evidence>
<accession>V9DKZ0</accession>
<dbReference type="InterPro" id="IPR013121">
    <property type="entry name" value="Fe_red_NAD-bd_6"/>
</dbReference>
<feature type="transmembrane region" description="Helical" evidence="11">
    <location>
        <begin position="277"/>
        <end position="297"/>
    </location>
</feature>
<keyword evidence="5 11" id="KW-1133">Transmembrane helix</keyword>
<evidence type="ECO:0000256" key="8">
    <source>
        <dbReference type="ARBA" id="ARBA00023136"/>
    </source>
</evidence>
<feature type="domain" description="FAD-binding FR-type" evidence="13">
    <location>
        <begin position="426"/>
        <end position="600"/>
    </location>
</feature>
<dbReference type="GO" id="GO:0015677">
    <property type="term" value="P:copper ion import"/>
    <property type="evidence" value="ECO:0007669"/>
    <property type="project" value="TreeGrafter"/>
</dbReference>
<dbReference type="SUPFAM" id="SSF52343">
    <property type="entry name" value="Ferredoxin reductase-like, C-terminal NADP-linked domain"/>
    <property type="match status" value="1"/>
</dbReference>
<evidence type="ECO:0000256" key="7">
    <source>
        <dbReference type="ARBA" id="ARBA00023065"/>
    </source>
</evidence>
<name>V9DKZ0_9EURO</name>
<dbReference type="Pfam" id="PF01794">
    <property type="entry name" value="Ferric_reduct"/>
    <property type="match status" value="1"/>
</dbReference>
<dbReference type="Proteomes" id="UP000030678">
    <property type="component" value="Unassembled WGS sequence"/>
</dbReference>
<feature type="transmembrane region" description="Helical" evidence="11">
    <location>
        <begin position="382"/>
        <end position="402"/>
    </location>
</feature>
<keyword evidence="9" id="KW-0325">Glycoprotein</keyword>
<dbReference type="RefSeq" id="XP_008724301.1">
    <property type="nucleotide sequence ID" value="XM_008726079.1"/>
</dbReference>
<feature type="transmembrane region" description="Helical" evidence="11">
    <location>
        <begin position="414"/>
        <end position="434"/>
    </location>
</feature>
<dbReference type="GO" id="GO:0005886">
    <property type="term" value="C:plasma membrane"/>
    <property type="evidence" value="ECO:0007669"/>
    <property type="project" value="TreeGrafter"/>
</dbReference>
<comment type="subcellular location">
    <subcellularLocation>
        <location evidence="1">Membrane</location>
        <topology evidence="1">Multi-pass membrane protein</topology>
    </subcellularLocation>
</comment>
<dbReference type="InterPro" id="IPR039261">
    <property type="entry name" value="FNR_nucleotide-bd"/>
</dbReference>
<dbReference type="PANTHER" id="PTHR32361">
    <property type="entry name" value="FERRIC/CUPRIC REDUCTASE TRANSMEMBRANE COMPONENT"/>
    <property type="match status" value="1"/>
</dbReference>
<evidence type="ECO:0000313" key="15">
    <source>
        <dbReference type="Proteomes" id="UP000030678"/>
    </source>
</evidence>
<dbReference type="InterPro" id="IPR017927">
    <property type="entry name" value="FAD-bd_FR_type"/>
</dbReference>
<feature type="compositionally biased region" description="Low complexity" evidence="10">
    <location>
        <begin position="702"/>
        <end position="721"/>
    </location>
</feature>